<dbReference type="GO" id="GO:0006006">
    <property type="term" value="P:glucose metabolic process"/>
    <property type="evidence" value="ECO:0007669"/>
    <property type="project" value="TreeGrafter"/>
</dbReference>
<reference evidence="17 18" key="1">
    <citation type="submission" date="2021-06" db="EMBL/GenBank/DDBJ databases">
        <title>Caerostris extrusa draft genome.</title>
        <authorList>
            <person name="Kono N."/>
            <person name="Arakawa K."/>
        </authorList>
    </citation>
    <scope>NUCLEOTIDE SEQUENCE [LARGE SCALE GENOMIC DNA]</scope>
</reference>
<dbReference type="SUPFAM" id="SSF53067">
    <property type="entry name" value="Actin-like ATPase domain"/>
    <property type="match status" value="2"/>
</dbReference>
<evidence type="ECO:0000256" key="3">
    <source>
        <dbReference type="ARBA" id="ARBA00009225"/>
    </source>
</evidence>
<gene>
    <name evidence="17" type="primary">Hex-t2</name>
    <name evidence="17" type="ORF">CEXT_53621</name>
</gene>
<dbReference type="GO" id="GO:0005829">
    <property type="term" value="C:cytosol"/>
    <property type="evidence" value="ECO:0007669"/>
    <property type="project" value="TreeGrafter"/>
</dbReference>
<name>A0AAV4VNZ3_CAEEX</name>
<keyword evidence="8 14" id="KW-0324">Glycolysis</keyword>
<accession>A0AAV4VNZ3</accession>
<dbReference type="PRINTS" id="PR00475">
    <property type="entry name" value="HEXOKINASE"/>
</dbReference>
<evidence type="ECO:0000313" key="17">
    <source>
        <dbReference type="EMBL" id="GIY71952.1"/>
    </source>
</evidence>
<comment type="similarity">
    <text evidence="3 14">Belongs to the hexokinase family.</text>
</comment>
<evidence type="ECO:0000256" key="1">
    <source>
        <dbReference type="ARBA" id="ARBA00004888"/>
    </source>
</evidence>
<dbReference type="InterPro" id="IPR043129">
    <property type="entry name" value="ATPase_NBD"/>
</dbReference>
<comment type="catalytic activity">
    <reaction evidence="9">
        <text>a D-hexose + ATP = a D-hexose 6-phosphate + ADP + H(+)</text>
        <dbReference type="Rhea" id="RHEA:22740"/>
        <dbReference type="ChEBI" id="CHEBI:4194"/>
        <dbReference type="ChEBI" id="CHEBI:15378"/>
        <dbReference type="ChEBI" id="CHEBI:30616"/>
        <dbReference type="ChEBI" id="CHEBI:229467"/>
        <dbReference type="ChEBI" id="CHEBI:456216"/>
        <dbReference type="EC" id="2.7.1.1"/>
    </reaction>
    <physiologicalReaction direction="left-to-right" evidence="9">
        <dbReference type="Rhea" id="RHEA:22741"/>
    </physiologicalReaction>
</comment>
<evidence type="ECO:0000256" key="12">
    <source>
        <dbReference type="ARBA" id="ARBA00050361"/>
    </source>
</evidence>
<evidence type="ECO:0000256" key="14">
    <source>
        <dbReference type="RuleBase" id="RU362007"/>
    </source>
</evidence>
<keyword evidence="4 14" id="KW-0808">Transferase</keyword>
<sequence length="518" mass="58501">MLRRLSFYPMTYFKKISSLLLEEFEKGLDPKRQTSACVKMFPTFVRDVPNGTEEGTFLALDLGGSNFRILRIDLHGKLYYMTSKIYEIPQYIMTGTGEALFDHIAKCLESHLEYLGLQKRRLPLGFTFSFPCMQKGLTKALLVSWTKGFTCSGVVGKDVVQLIRDALHRRGNEDVTVIAVVNDTTGTLMSCAHMNKECRIGLIVGTGCNACYMEKLENVGTWTEDHDEPDQVIINTEWGAFGDNKCLEFFRTDADRLLDENSLNQGKQLYEKMISGMYIGEIVRRIVCELAESKEIFGGQLSEKFNTSYAFKSKYVSFIESDPEGKFDELKTVLEKMEIQKATTKDFKTLRQICKCVSTRSAYLVSAGVATILNKMKRDFTVVGVDGSVYRFHPHFKSLMEQKIAELTDPNYKFCLMLSEDGSGRGAALVAAVAVRTEQQPARIKGILFFLSNTTTICSNNSAFVRFQGQVLRVNCFFIPNRSVRRNRESLTAKDPPPVNKDAAKRPLLHTTQVVFAM</sequence>
<evidence type="ECO:0000259" key="15">
    <source>
        <dbReference type="Pfam" id="PF00349"/>
    </source>
</evidence>
<protein>
    <recommendedName>
        <fullName evidence="14">Phosphotransferase</fullName>
        <ecNumber evidence="14">2.7.1.-</ecNumber>
    </recommendedName>
</protein>
<dbReference type="EMBL" id="BPLR01014875">
    <property type="protein sequence ID" value="GIY71952.1"/>
    <property type="molecule type" value="Genomic_DNA"/>
</dbReference>
<dbReference type="InterPro" id="IPR022672">
    <property type="entry name" value="Hexokinase_N"/>
</dbReference>
<evidence type="ECO:0000256" key="7">
    <source>
        <dbReference type="ARBA" id="ARBA00022840"/>
    </source>
</evidence>
<dbReference type="AlphaFoldDB" id="A0AAV4VNZ3"/>
<dbReference type="Gene3D" id="3.40.367.20">
    <property type="match status" value="1"/>
</dbReference>
<comment type="catalytic activity">
    <reaction evidence="10">
        <text>D-fructose + ATP = D-fructose 6-phosphate + ADP + H(+)</text>
        <dbReference type="Rhea" id="RHEA:16125"/>
        <dbReference type="ChEBI" id="CHEBI:15378"/>
        <dbReference type="ChEBI" id="CHEBI:30616"/>
        <dbReference type="ChEBI" id="CHEBI:37721"/>
        <dbReference type="ChEBI" id="CHEBI:61527"/>
        <dbReference type="ChEBI" id="CHEBI:456216"/>
        <dbReference type="EC" id="2.7.1.1"/>
    </reaction>
    <physiologicalReaction direction="left-to-right" evidence="10">
        <dbReference type="Rhea" id="RHEA:16126"/>
    </physiologicalReaction>
</comment>
<dbReference type="Proteomes" id="UP001054945">
    <property type="component" value="Unassembled WGS sequence"/>
</dbReference>
<evidence type="ECO:0000313" key="18">
    <source>
        <dbReference type="Proteomes" id="UP001054945"/>
    </source>
</evidence>
<comment type="function">
    <text evidence="13">Catalyzes the phosphorylation of various hexoses to hexose 6-phosphate.</text>
</comment>
<dbReference type="InterPro" id="IPR001312">
    <property type="entry name" value="Hexokinase"/>
</dbReference>
<keyword evidence="5 14" id="KW-0547">Nucleotide-binding</keyword>
<evidence type="ECO:0000256" key="6">
    <source>
        <dbReference type="ARBA" id="ARBA00022777"/>
    </source>
</evidence>
<dbReference type="InterPro" id="IPR022673">
    <property type="entry name" value="Hexokinase_C"/>
</dbReference>
<dbReference type="CDD" id="cd24019">
    <property type="entry name" value="ASKHA_NBD_HK_meta"/>
    <property type="match status" value="1"/>
</dbReference>
<dbReference type="GO" id="GO:0006096">
    <property type="term" value="P:glycolytic process"/>
    <property type="evidence" value="ECO:0007669"/>
    <property type="project" value="UniProtKB-KW"/>
</dbReference>
<keyword evidence="6 14" id="KW-0418">Kinase</keyword>
<keyword evidence="18" id="KW-1185">Reference proteome</keyword>
<evidence type="ECO:0000259" key="16">
    <source>
        <dbReference type="Pfam" id="PF03727"/>
    </source>
</evidence>
<dbReference type="Gene3D" id="3.30.420.40">
    <property type="match status" value="1"/>
</dbReference>
<dbReference type="InterPro" id="IPR019807">
    <property type="entry name" value="Hexokinase_BS"/>
</dbReference>
<organism evidence="17 18">
    <name type="scientific">Caerostris extrusa</name>
    <name type="common">Bark spider</name>
    <name type="synonym">Caerostris bankana</name>
    <dbReference type="NCBI Taxonomy" id="172846"/>
    <lineage>
        <taxon>Eukaryota</taxon>
        <taxon>Metazoa</taxon>
        <taxon>Ecdysozoa</taxon>
        <taxon>Arthropoda</taxon>
        <taxon>Chelicerata</taxon>
        <taxon>Arachnida</taxon>
        <taxon>Araneae</taxon>
        <taxon>Araneomorphae</taxon>
        <taxon>Entelegynae</taxon>
        <taxon>Araneoidea</taxon>
        <taxon>Araneidae</taxon>
        <taxon>Caerostris</taxon>
    </lineage>
</organism>
<dbReference type="GO" id="GO:0008865">
    <property type="term" value="F:fructokinase activity"/>
    <property type="evidence" value="ECO:0007669"/>
    <property type="project" value="TreeGrafter"/>
</dbReference>
<dbReference type="GO" id="GO:0005536">
    <property type="term" value="F:D-glucose binding"/>
    <property type="evidence" value="ECO:0007669"/>
    <property type="project" value="InterPro"/>
</dbReference>
<comment type="catalytic activity">
    <reaction evidence="12">
        <text>D-mannose + ATP = D-mannose 6-phosphate + ADP + H(+)</text>
        <dbReference type="Rhea" id="RHEA:11028"/>
        <dbReference type="ChEBI" id="CHEBI:4208"/>
        <dbReference type="ChEBI" id="CHEBI:15378"/>
        <dbReference type="ChEBI" id="CHEBI:30616"/>
        <dbReference type="ChEBI" id="CHEBI:58735"/>
        <dbReference type="ChEBI" id="CHEBI:456216"/>
        <dbReference type="EC" id="2.7.1.1"/>
    </reaction>
    <physiologicalReaction direction="left-to-right" evidence="12">
        <dbReference type="Rhea" id="RHEA:11029"/>
    </physiologicalReaction>
</comment>
<dbReference type="FunFam" id="3.40.367.20:FF:000005">
    <property type="entry name" value="Phosphotransferase"/>
    <property type="match status" value="1"/>
</dbReference>
<evidence type="ECO:0000256" key="13">
    <source>
        <dbReference type="ARBA" id="ARBA00059457"/>
    </source>
</evidence>
<dbReference type="GO" id="GO:0005524">
    <property type="term" value="F:ATP binding"/>
    <property type="evidence" value="ECO:0007669"/>
    <property type="project" value="UniProtKB-UniRule"/>
</dbReference>
<dbReference type="GO" id="GO:0001678">
    <property type="term" value="P:intracellular glucose homeostasis"/>
    <property type="evidence" value="ECO:0007669"/>
    <property type="project" value="InterPro"/>
</dbReference>
<evidence type="ECO:0000256" key="9">
    <source>
        <dbReference type="ARBA" id="ARBA00044613"/>
    </source>
</evidence>
<comment type="catalytic activity">
    <reaction evidence="11">
        <text>D-glucose + ATP = D-glucose 6-phosphate + ADP + H(+)</text>
        <dbReference type="Rhea" id="RHEA:17825"/>
        <dbReference type="ChEBI" id="CHEBI:4167"/>
        <dbReference type="ChEBI" id="CHEBI:15378"/>
        <dbReference type="ChEBI" id="CHEBI:30616"/>
        <dbReference type="ChEBI" id="CHEBI:61548"/>
        <dbReference type="ChEBI" id="CHEBI:456216"/>
        <dbReference type="EC" id="2.7.1.1"/>
    </reaction>
    <physiologicalReaction direction="left-to-right" evidence="11">
        <dbReference type="Rhea" id="RHEA:17826"/>
    </physiologicalReaction>
</comment>
<evidence type="ECO:0000256" key="8">
    <source>
        <dbReference type="ARBA" id="ARBA00023152"/>
    </source>
</evidence>
<dbReference type="Pfam" id="PF00349">
    <property type="entry name" value="Hexokinase_1"/>
    <property type="match status" value="1"/>
</dbReference>
<dbReference type="PROSITE" id="PS00378">
    <property type="entry name" value="HEXOKINASE_1"/>
    <property type="match status" value="1"/>
</dbReference>
<dbReference type="PROSITE" id="PS51748">
    <property type="entry name" value="HEXOKINASE_2"/>
    <property type="match status" value="1"/>
</dbReference>
<feature type="domain" description="Hexokinase N-terminal" evidence="15">
    <location>
        <begin position="13"/>
        <end position="192"/>
    </location>
</feature>
<evidence type="ECO:0000256" key="5">
    <source>
        <dbReference type="ARBA" id="ARBA00022741"/>
    </source>
</evidence>
<comment type="caution">
    <text evidence="17">The sequence shown here is derived from an EMBL/GenBank/DDBJ whole genome shotgun (WGS) entry which is preliminary data.</text>
</comment>
<evidence type="ECO:0000256" key="2">
    <source>
        <dbReference type="ARBA" id="ARBA00005028"/>
    </source>
</evidence>
<keyword evidence="7 14" id="KW-0067">ATP-binding</keyword>
<evidence type="ECO:0000256" key="10">
    <source>
        <dbReference type="ARBA" id="ARBA00047905"/>
    </source>
</evidence>
<evidence type="ECO:0000256" key="11">
    <source>
        <dbReference type="ARBA" id="ARBA00048160"/>
    </source>
</evidence>
<dbReference type="GO" id="GO:0005739">
    <property type="term" value="C:mitochondrion"/>
    <property type="evidence" value="ECO:0007669"/>
    <property type="project" value="TreeGrafter"/>
</dbReference>
<dbReference type="PANTHER" id="PTHR19443:SF16">
    <property type="entry name" value="HEXOKINASE TYPE 1-RELATED"/>
    <property type="match status" value="1"/>
</dbReference>
<dbReference type="PANTHER" id="PTHR19443">
    <property type="entry name" value="HEXOKINASE"/>
    <property type="match status" value="1"/>
</dbReference>
<dbReference type="Pfam" id="PF03727">
    <property type="entry name" value="Hexokinase_2"/>
    <property type="match status" value="1"/>
</dbReference>
<proteinExistence type="inferred from homology"/>
<comment type="pathway">
    <text evidence="1">Carbohydrate degradation; glycolysis; D-glyceraldehyde 3-phosphate and glycerone phosphate from D-glucose: step 1/4.</text>
</comment>
<evidence type="ECO:0000256" key="4">
    <source>
        <dbReference type="ARBA" id="ARBA00022679"/>
    </source>
</evidence>
<dbReference type="FunFam" id="3.30.420.40:FF:000095">
    <property type="entry name" value="Phosphotransferase"/>
    <property type="match status" value="1"/>
</dbReference>
<feature type="domain" description="Hexokinase C-terminal" evidence="16">
    <location>
        <begin position="199"/>
        <end position="433"/>
    </location>
</feature>
<dbReference type="GO" id="GO:0004340">
    <property type="term" value="F:glucokinase activity"/>
    <property type="evidence" value="ECO:0007669"/>
    <property type="project" value="TreeGrafter"/>
</dbReference>
<comment type="pathway">
    <text evidence="2">Carbohydrate metabolism; hexose metabolism.</text>
</comment>
<dbReference type="EC" id="2.7.1.-" evidence="14"/>